<dbReference type="Proteomes" id="UP001556617">
    <property type="component" value="Unassembled WGS sequence"/>
</dbReference>
<dbReference type="RefSeq" id="WP_367973963.1">
    <property type="nucleotide sequence ID" value="NZ_JBFPEQ010000001.1"/>
</dbReference>
<gene>
    <name evidence="3" type="ORF">AB3K24_04280</name>
</gene>
<sequence>MMQFKDDVRIRHRQKQRYVHWARVWFIIAGVGILFFVLVLGYFYVSLTPMRHDEARLQRFVKEKTDIATVEQIDVDHRQHTIYAITGTTASGKEKVAIVDSKMSRAKTYSRTDGLTDKQLRQLILTNYKPKKIYSANISDYQNTLVWEVSYKGQDNALNYITLDFKTGKSYRVINGL</sequence>
<dbReference type="Pfam" id="PF17881">
    <property type="entry name" value="TseB"/>
    <property type="match status" value="1"/>
</dbReference>
<keyword evidence="1" id="KW-0812">Transmembrane</keyword>
<reference evidence="3 4" key="1">
    <citation type="submission" date="2024-07" db="EMBL/GenBank/DDBJ databases">
        <authorList>
            <person name="Yun M."/>
        </authorList>
    </citation>
    <scope>NUCLEOTIDE SEQUENCE [LARGE SCALE GENOMIC DNA]</scope>
    <source>
        <strain evidence="3 4">MS01</strain>
    </source>
</reference>
<name>A0ABV3S3Y8_9LACO</name>
<keyword evidence="4" id="KW-1185">Reference proteome</keyword>
<dbReference type="Gene3D" id="3.10.450.40">
    <property type="match status" value="2"/>
</dbReference>
<keyword evidence="1" id="KW-0472">Membrane</keyword>
<evidence type="ECO:0000259" key="2">
    <source>
        <dbReference type="Pfam" id="PF17881"/>
    </source>
</evidence>
<dbReference type="InterPro" id="IPR041401">
    <property type="entry name" value="TseB-like_dom"/>
</dbReference>
<dbReference type="InterPro" id="IPR046350">
    <property type="entry name" value="Cystatin_sf"/>
</dbReference>
<protein>
    <submittedName>
        <fullName evidence="3">DUF5590 domain-containing protein</fullName>
    </submittedName>
</protein>
<accession>A0ABV3S3Y8</accession>
<organism evidence="3 4">
    <name type="scientific">Leuconostoc aquikimchii</name>
    <dbReference type="NCBI Taxonomy" id="3236804"/>
    <lineage>
        <taxon>Bacteria</taxon>
        <taxon>Bacillati</taxon>
        <taxon>Bacillota</taxon>
        <taxon>Bacilli</taxon>
        <taxon>Lactobacillales</taxon>
        <taxon>Lactobacillaceae</taxon>
        <taxon>Leuconostoc</taxon>
    </lineage>
</organism>
<feature type="transmembrane region" description="Helical" evidence="1">
    <location>
        <begin position="21"/>
        <end position="45"/>
    </location>
</feature>
<evidence type="ECO:0000313" key="4">
    <source>
        <dbReference type="Proteomes" id="UP001556617"/>
    </source>
</evidence>
<feature type="domain" description="Cell wall elongation regulator TseB-like" evidence="2">
    <location>
        <begin position="61"/>
        <end position="99"/>
    </location>
</feature>
<dbReference type="EMBL" id="JBFPER010000001">
    <property type="protein sequence ID" value="MEX0380564.1"/>
    <property type="molecule type" value="Genomic_DNA"/>
</dbReference>
<evidence type="ECO:0000256" key="1">
    <source>
        <dbReference type="SAM" id="Phobius"/>
    </source>
</evidence>
<proteinExistence type="predicted"/>
<dbReference type="SUPFAM" id="SSF54403">
    <property type="entry name" value="Cystatin/monellin"/>
    <property type="match status" value="2"/>
</dbReference>
<keyword evidence="1" id="KW-1133">Transmembrane helix</keyword>
<evidence type="ECO:0000313" key="3">
    <source>
        <dbReference type="EMBL" id="MEX0380564.1"/>
    </source>
</evidence>
<comment type="caution">
    <text evidence="3">The sequence shown here is derived from an EMBL/GenBank/DDBJ whole genome shotgun (WGS) entry which is preliminary data.</text>
</comment>